<evidence type="ECO:0000313" key="2">
    <source>
        <dbReference type="Proteomes" id="UP001055072"/>
    </source>
</evidence>
<protein>
    <submittedName>
        <fullName evidence="1">NAD-P-binding protein</fullName>
    </submittedName>
</protein>
<reference evidence="1" key="1">
    <citation type="journal article" date="2021" name="Environ. Microbiol.">
        <title>Gene family expansions and transcriptome signatures uncover fungal adaptations to wood decay.</title>
        <authorList>
            <person name="Hage H."/>
            <person name="Miyauchi S."/>
            <person name="Viragh M."/>
            <person name="Drula E."/>
            <person name="Min B."/>
            <person name="Chaduli D."/>
            <person name="Navarro D."/>
            <person name="Favel A."/>
            <person name="Norest M."/>
            <person name="Lesage-Meessen L."/>
            <person name="Balint B."/>
            <person name="Merenyi Z."/>
            <person name="de Eugenio L."/>
            <person name="Morin E."/>
            <person name="Martinez A.T."/>
            <person name="Baldrian P."/>
            <person name="Stursova M."/>
            <person name="Martinez M.J."/>
            <person name="Novotny C."/>
            <person name="Magnuson J.K."/>
            <person name="Spatafora J.W."/>
            <person name="Maurice S."/>
            <person name="Pangilinan J."/>
            <person name="Andreopoulos W."/>
            <person name="LaButti K."/>
            <person name="Hundley H."/>
            <person name="Na H."/>
            <person name="Kuo A."/>
            <person name="Barry K."/>
            <person name="Lipzen A."/>
            <person name="Henrissat B."/>
            <person name="Riley R."/>
            <person name="Ahrendt S."/>
            <person name="Nagy L.G."/>
            <person name="Grigoriev I.V."/>
            <person name="Martin F."/>
            <person name="Rosso M.N."/>
        </authorList>
    </citation>
    <scope>NUCLEOTIDE SEQUENCE</scope>
    <source>
        <strain evidence="1">CBS 384.51</strain>
    </source>
</reference>
<sequence>MSTPIATPRIWLITGSSSGFGRYVTELALLKGDYVIATLRKPEALNDLRESTSAERLLVLKVDVTKEEDVIDAFATAKKKFGRIDIVYNNAGYGLGSVVESTPDDAARAIFETNFWGAARVNREAIRFFRDTNSGGVGGRLIVVSSLVGIYPLTNLGHYSATKHALEALTQTMAQELDPGWNIKVSIVEFGSFRTSGLLDLPLIPTPEVYQSLTSGLSRSGRLYEGAHNGIKLGDPRKGAGKIYELSTLENPPLRLPLGHDSIQYIRKQLDSIASDLEGYEGWSADVVEQ</sequence>
<evidence type="ECO:0000313" key="1">
    <source>
        <dbReference type="EMBL" id="KAI0093964.1"/>
    </source>
</evidence>
<dbReference type="EMBL" id="MU274901">
    <property type="protein sequence ID" value="KAI0093964.1"/>
    <property type="molecule type" value="Genomic_DNA"/>
</dbReference>
<accession>A0ACB8UI20</accession>
<gene>
    <name evidence="1" type="ORF">BDY19DRAFT_881591</name>
</gene>
<dbReference type="Proteomes" id="UP001055072">
    <property type="component" value="Unassembled WGS sequence"/>
</dbReference>
<organism evidence="1 2">
    <name type="scientific">Irpex rosettiformis</name>
    <dbReference type="NCBI Taxonomy" id="378272"/>
    <lineage>
        <taxon>Eukaryota</taxon>
        <taxon>Fungi</taxon>
        <taxon>Dikarya</taxon>
        <taxon>Basidiomycota</taxon>
        <taxon>Agaricomycotina</taxon>
        <taxon>Agaricomycetes</taxon>
        <taxon>Polyporales</taxon>
        <taxon>Irpicaceae</taxon>
        <taxon>Irpex</taxon>
    </lineage>
</organism>
<proteinExistence type="predicted"/>
<keyword evidence="2" id="KW-1185">Reference proteome</keyword>
<comment type="caution">
    <text evidence="1">The sequence shown here is derived from an EMBL/GenBank/DDBJ whole genome shotgun (WGS) entry which is preliminary data.</text>
</comment>
<name>A0ACB8UI20_9APHY</name>